<evidence type="ECO:0000313" key="3">
    <source>
        <dbReference type="Proteomes" id="UP000054815"/>
    </source>
</evidence>
<protein>
    <submittedName>
        <fullName evidence="2">Uncharacterized protein</fullName>
    </submittedName>
</protein>
<evidence type="ECO:0000313" key="2">
    <source>
        <dbReference type="EMBL" id="KRX87413.1"/>
    </source>
</evidence>
<gene>
    <name evidence="2" type="ORF">T4E_4365</name>
</gene>
<accession>A0A0V0XHS6</accession>
<organism evidence="2 3">
    <name type="scientific">Trichinella pseudospiralis</name>
    <name type="common">Parasitic roundworm</name>
    <dbReference type="NCBI Taxonomy" id="6337"/>
    <lineage>
        <taxon>Eukaryota</taxon>
        <taxon>Metazoa</taxon>
        <taxon>Ecdysozoa</taxon>
        <taxon>Nematoda</taxon>
        <taxon>Enoplea</taxon>
        <taxon>Dorylaimia</taxon>
        <taxon>Trichinellida</taxon>
        <taxon>Trichinellidae</taxon>
        <taxon>Trichinella</taxon>
    </lineage>
</organism>
<proteinExistence type="predicted"/>
<dbReference type="AlphaFoldDB" id="A0A0V0XHS6"/>
<name>A0A0V0XHS6_TRIPS</name>
<reference evidence="2 3" key="1">
    <citation type="submission" date="2015-01" db="EMBL/GenBank/DDBJ databases">
        <title>Evolution of Trichinella species and genotypes.</title>
        <authorList>
            <person name="Korhonen P.K."/>
            <person name="Edoardo P."/>
            <person name="Giuseppe L.R."/>
            <person name="Gasser R.B."/>
        </authorList>
    </citation>
    <scope>NUCLEOTIDE SEQUENCE [LARGE SCALE GENOMIC DNA]</scope>
    <source>
        <strain evidence="2">ISS141</strain>
    </source>
</reference>
<comment type="caution">
    <text evidence="2">The sequence shown here is derived from an EMBL/GenBank/DDBJ whole genome shotgun (WGS) entry which is preliminary data.</text>
</comment>
<dbReference type="Proteomes" id="UP000054815">
    <property type="component" value="Unassembled WGS sequence"/>
</dbReference>
<feature type="region of interest" description="Disordered" evidence="1">
    <location>
        <begin position="46"/>
        <end position="65"/>
    </location>
</feature>
<sequence length="65" mass="7884">MQSSKSNNHLHRLVSHRLDKMREMQSCKLKRACQPVMKWNRLQQTLAEQARQQQQQQQQQQQKGR</sequence>
<dbReference type="EMBL" id="JYDU01000289">
    <property type="protein sequence ID" value="KRX87413.1"/>
    <property type="molecule type" value="Genomic_DNA"/>
</dbReference>
<evidence type="ECO:0000256" key="1">
    <source>
        <dbReference type="SAM" id="MobiDB-lite"/>
    </source>
</evidence>